<keyword evidence="3" id="KW-1185">Reference proteome</keyword>
<evidence type="ECO:0008006" key="4">
    <source>
        <dbReference type="Google" id="ProtNLM"/>
    </source>
</evidence>
<dbReference type="HOGENOM" id="CLU_683997_0_0_1"/>
<feature type="region of interest" description="Disordered" evidence="1">
    <location>
        <begin position="161"/>
        <end position="226"/>
    </location>
</feature>
<dbReference type="eggNOG" id="KOG4658">
    <property type="taxonomic scope" value="Eukaryota"/>
</dbReference>
<reference evidence="2 3" key="1">
    <citation type="journal article" date="2014" name="Genome Biol.">
        <title>Transcriptome and methylome profiling reveals relics of genome dominance in the mesopolyploid Brassica oleracea.</title>
        <authorList>
            <person name="Parkin I.A."/>
            <person name="Koh C."/>
            <person name="Tang H."/>
            <person name="Robinson S.J."/>
            <person name="Kagale S."/>
            <person name="Clarke W.E."/>
            <person name="Town C.D."/>
            <person name="Nixon J."/>
            <person name="Krishnakumar V."/>
            <person name="Bidwell S.L."/>
            <person name="Denoeud F."/>
            <person name="Belcram H."/>
            <person name="Links M.G."/>
            <person name="Just J."/>
            <person name="Clarke C."/>
            <person name="Bender T."/>
            <person name="Huebert T."/>
            <person name="Mason A.S."/>
            <person name="Pires J.C."/>
            <person name="Barker G."/>
            <person name="Moore J."/>
            <person name="Walley P.G."/>
            <person name="Manoli S."/>
            <person name="Batley J."/>
            <person name="Edwards D."/>
            <person name="Nelson M.N."/>
            <person name="Wang X."/>
            <person name="Paterson A.H."/>
            <person name="King G."/>
            <person name="Bancroft I."/>
            <person name="Chalhoub B."/>
            <person name="Sharpe A.G."/>
        </authorList>
    </citation>
    <scope>NUCLEOTIDE SEQUENCE</scope>
    <source>
        <strain evidence="2 3">cv. TO1000</strain>
    </source>
</reference>
<sequence>MENNNNNNNNRISIPVTLKGINYLLWARMVKIALGGKGLWSHVSAEAAPKQTTQGEDGQEIVVATDEDKWAQEDLMVLTVLLSSLEPAIMESYSYCETTKQLWDTLYKVYGNTSNLTRVFEVKRAINTLNQGDMEFQPHFGKFRANNLKILMERLGINLEKEPEKGRDTTPYKETKVHNTEDSHPDHDQPAQDQPEENPVLSHDQDEMGQPDTEAQEGEPSSRAAAKNSYSFWRLGTLLAMEKLKANRDDVHQKMEIAEQRLILCGLCSKSLRSSYRYGELVCTMSKEIADLKAKGGSFERVAGPATTDTMEKKPLDPNIVGQEIVLADAWQKLNTDEVGIMGLYGMGGVGLEMKGQPASQQSNKNMTDRPTQHHGPEALHDGLGTIRSKSQNLIRNFDQFIH</sequence>
<proteinExistence type="predicted"/>
<accession>A0A0D3C9N9</accession>
<dbReference type="Proteomes" id="UP000032141">
    <property type="component" value="Chromosome C5"/>
</dbReference>
<protein>
    <recommendedName>
        <fullName evidence="4">Retrotransposon Copia-like N-terminal domain-containing protein</fullName>
    </recommendedName>
</protein>
<dbReference type="Pfam" id="PF14223">
    <property type="entry name" value="Retrotran_gag_2"/>
    <property type="match status" value="1"/>
</dbReference>
<feature type="compositionally biased region" description="Basic and acidic residues" evidence="1">
    <location>
        <begin position="161"/>
        <end position="190"/>
    </location>
</feature>
<organism evidence="2 3">
    <name type="scientific">Brassica oleracea var. oleracea</name>
    <dbReference type="NCBI Taxonomy" id="109376"/>
    <lineage>
        <taxon>Eukaryota</taxon>
        <taxon>Viridiplantae</taxon>
        <taxon>Streptophyta</taxon>
        <taxon>Embryophyta</taxon>
        <taxon>Tracheophyta</taxon>
        <taxon>Spermatophyta</taxon>
        <taxon>Magnoliopsida</taxon>
        <taxon>eudicotyledons</taxon>
        <taxon>Gunneridae</taxon>
        <taxon>Pentapetalae</taxon>
        <taxon>rosids</taxon>
        <taxon>malvids</taxon>
        <taxon>Brassicales</taxon>
        <taxon>Brassicaceae</taxon>
        <taxon>Brassiceae</taxon>
        <taxon>Brassica</taxon>
    </lineage>
</organism>
<dbReference type="AlphaFoldDB" id="A0A0D3C9N9"/>
<reference evidence="2" key="2">
    <citation type="submission" date="2015-03" db="UniProtKB">
        <authorList>
            <consortium name="EnsemblPlants"/>
        </authorList>
    </citation>
    <scope>IDENTIFICATION</scope>
</reference>
<evidence type="ECO:0000313" key="3">
    <source>
        <dbReference type="Proteomes" id="UP000032141"/>
    </source>
</evidence>
<dbReference type="EnsemblPlants" id="Bo5g017030.1">
    <property type="protein sequence ID" value="Bo5g017030.1"/>
    <property type="gene ID" value="Bo5g017030"/>
</dbReference>
<evidence type="ECO:0000313" key="2">
    <source>
        <dbReference type="EnsemblPlants" id="Bo5g017030.1"/>
    </source>
</evidence>
<dbReference type="PANTHER" id="PTHR37610:SF40">
    <property type="entry name" value="OS01G0909600 PROTEIN"/>
    <property type="match status" value="1"/>
</dbReference>
<feature type="region of interest" description="Disordered" evidence="1">
    <location>
        <begin position="355"/>
        <end position="384"/>
    </location>
</feature>
<dbReference type="PANTHER" id="PTHR37610">
    <property type="entry name" value="CCHC-TYPE DOMAIN-CONTAINING PROTEIN"/>
    <property type="match status" value="1"/>
</dbReference>
<evidence type="ECO:0000256" key="1">
    <source>
        <dbReference type="SAM" id="MobiDB-lite"/>
    </source>
</evidence>
<name>A0A0D3C9N9_BRAOL</name>
<dbReference type="Gramene" id="Bo5g017030.1">
    <property type="protein sequence ID" value="Bo5g017030.1"/>
    <property type="gene ID" value="Bo5g017030"/>
</dbReference>
<feature type="compositionally biased region" description="Basic and acidic residues" evidence="1">
    <location>
        <begin position="367"/>
        <end position="381"/>
    </location>
</feature>
<dbReference type="eggNOG" id="KOG0017">
    <property type="taxonomic scope" value="Eukaryota"/>
</dbReference>